<dbReference type="Proteomes" id="UP000199541">
    <property type="component" value="Unassembled WGS sequence"/>
</dbReference>
<proteinExistence type="predicted"/>
<dbReference type="Proteomes" id="UP000634647">
    <property type="component" value="Unassembled WGS sequence"/>
</dbReference>
<gene>
    <name evidence="2" type="ORF">GCM10008024_29540</name>
    <name evidence="3" type="ORF">SAMN05444006_11426</name>
</gene>
<reference evidence="2" key="1">
    <citation type="journal article" date="2014" name="Int. J. Syst. Evol. Microbiol.">
        <title>Complete genome sequence of Corynebacterium casei LMG S-19264T (=DSM 44701T), isolated from a smear-ripened cheese.</title>
        <authorList>
            <consortium name="US DOE Joint Genome Institute (JGI-PGF)"/>
            <person name="Walter F."/>
            <person name="Albersmeier A."/>
            <person name="Kalinowski J."/>
            <person name="Ruckert C."/>
        </authorList>
    </citation>
    <scope>NUCLEOTIDE SEQUENCE</scope>
    <source>
        <strain evidence="2">CGMCC 1.10859</strain>
    </source>
</reference>
<sequence>MAGQLVARPVQSPALDRTLVTWTPLTRLASRLTGPFMEMPNATVHRLVTDGEWPGTQLQGLTDRHGPANSISDGHS</sequence>
<accession>A0AAN5A0Q8</accession>
<evidence type="ECO:0000313" key="4">
    <source>
        <dbReference type="Proteomes" id="UP000199541"/>
    </source>
</evidence>
<comment type="caution">
    <text evidence="2">The sequence shown here is derived from an EMBL/GenBank/DDBJ whole genome shotgun (WGS) entry which is preliminary data.</text>
</comment>
<reference evidence="2" key="3">
    <citation type="submission" date="2023-06" db="EMBL/GenBank/DDBJ databases">
        <authorList>
            <person name="Sun Q."/>
            <person name="Zhou Y."/>
        </authorList>
    </citation>
    <scope>NUCLEOTIDE SEQUENCE</scope>
    <source>
        <strain evidence="2">CGMCC 1.10859</strain>
    </source>
</reference>
<evidence type="ECO:0000313" key="2">
    <source>
        <dbReference type="EMBL" id="GHE04019.1"/>
    </source>
</evidence>
<feature type="region of interest" description="Disordered" evidence="1">
    <location>
        <begin position="51"/>
        <end position="76"/>
    </location>
</feature>
<protein>
    <submittedName>
        <fullName evidence="2">Uncharacterized protein</fullName>
    </submittedName>
</protein>
<organism evidence="2 5">
    <name type="scientific">Allgaiera indica</name>
    <dbReference type="NCBI Taxonomy" id="765699"/>
    <lineage>
        <taxon>Bacteria</taxon>
        <taxon>Pseudomonadati</taxon>
        <taxon>Pseudomonadota</taxon>
        <taxon>Alphaproteobacteria</taxon>
        <taxon>Rhodobacterales</taxon>
        <taxon>Paracoccaceae</taxon>
        <taxon>Allgaiera</taxon>
    </lineage>
</organism>
<evidence type="ECO:0000313" key="3">
    <source>
        <dbReference type="EMBL" id="SDX34101.1"/>
    </source>
</evidence>
<reference evidence="3 4" key="2">
    <citation type="submission" date="2016-10" db="EMBL/GenBank/DDBJ databases">
        <authorList>
            <person name="Varghese N."/>
            <person name="Submissions S."/>
        </authorList>
    </citation>
    <scope>NUCLEOTIDE SEQUENCE [LARGE SCALE GENOMIC DNA]</scope>
    <source>
        <strain evidence="3 4">DSM 24802</strain>
    </source>
</reference>
<evidence type="ECO:0000313" key="5">
    <source>
        <dbReference type="Proteomes" id="UP000634647"/>
    </source>
</evidence>
<dbReference type="RefSeq" id="WP_035846960.1">
    <property type="nucleotide sequence ID" value="NZ_BNAB01000014.1"/>
</dbReference>
<dbReference type="AlphaFoldDB" id="A0AAN5A0Q8"/>
<evidence type="ECO:0000256" key="1">
    <source>
        <dbReference type="SAM" id="MobiDB-lite"/>
    </source>
</evidence>
<dbReference type="EMBL" id="BNAB01000014">
    <property type="protein sequence ID" value="GHE04019.1"/>
    <property type="molecule type" value="Genomic_DNA"/>
</dbReference>
<keyword evidence="4" id="KW-1185">Reference proteome</keyword>
<name>A0AAN5A0Q8_9RHOB</name>
<dbReference type="EMBL" id="FNOB01000014">
    <property type="protein sequence ID" value="SDX34101.1"/>
    <property type="molecule type" value="Genomic_DNA"/>
</dbReference>